<evidence type="ECO:0000256" key="3">
    <source>
        <dbReference type="ARBA" id="ARBA00022516"/>
    </source>
</evidence>
<dbReference type="SUPFAM" id="SSF111331">
    <property type="entry name" value="NAD kinase/diacylglycerol kinase-like"/>
    <property type="match status" value="1"/>
</dbReference>
<dbReference type="InterPro" id="IPR045540">
    <property type="entry name" value="YegS/DAGK_C"/>
</dbReference>
<keyword evidence="11" id="KW-0594">Phospholipid biosynthesis</keyword>
<accession>A0A917F1Q5</accession>
<evidence type="ECO:0000256" key="10">
    <source>
        <dbReference type="ARBA" id="ARBA00023098"/>
    </source>
</evidence>
<proteinExistence type="inferred from homology"/>
<keyword evidence="8" id="KW-0067">ATP-binding</keyword>
<evidence type="ECO:0000256" key="11">
    <source>
        <dbReference type="ARBA" id="ARBA00023209"/>
    </source>
</evidence>
<dbReference type="GO" id="GO:0004143">
    <property type="term" value="F:ATP-dependent diacylglycerol kinase activity"/>
    <property type="evidence" value="ECO:0007669"/>
    <property type="project" value="TreeGrafter"/>
</dbReference>
<keyword evidence="5" id="KW-0479">Metal-binding</keyword>
<comment type="similarity">
    <text evidence="2">Belongs to the diacylglycerol/lipid kinase family.</text>
</comment>
<evidence type="ECO:0000313" key="15">
    <source>
        <dbReference type="Proteomes" id="UP000649179"/>
    </source>
</evidence>
<dbReference type="Gene3D" id="2.60.200.40">
    <property type="match status" value="1"/>
</dbReference>
<dbReference type="NCBIfam" id="TIGR00147">
    <property type="entry name" value="YegS/Rv2252/BmrU family lipid kinase"/>
    <property type="match status" value="1"/>
</dbReference>
<dbReference type="PANTHER" id="PTHR12358">
    <property type="entry name" value="SPHINGOSINE KINASE"/>
    <property type="match status" value="1"/>
</dbReference>
<dbReference type="Gene3D" id="3.40.50.10330">
    <property type="entry name" value="Probable inorganic polyphosphate/atp-NAD kinase, domain 1"/>
    <property type="match status" value="1"/>
</dbReference>
<evidence type="ECO:0000256" key="12">
    <source>
        <dbReference type="ARBA" id="ARBA00023264"/>
    </source>
</evidence>
<reference evidence="14" key="2">
    <citation type="submission" date="2020-09" db="EMBL/GenBank/DDBJ databases">
        <authorList>
            <person name="Sun Q."/>
            <person name="Zhou Y."/>
        </authorList>
    </citation>
    <scope>NUCLEOTIDE SEQUENCE</scope>
    <source>
        <strain evidence="14">CGMCC 1.16067</strain>
    </source>
</reference>
<evidence type="ECO:0000259" key="13">
    <source>
        <dbReference type="PROSITE" id="PS50146"/>
    </source>
</evidence>
<keyword evidence="12" id="KW-1208">Phospholipid metabolism</keyword>
<dbReference type="PANTHER" id="PTHR12358:SF106">
    <property type="entry name" value="LIPID KINASE YEGS"/>
    <property type="match status" value="1"/>
</dbReference>
<dbReference type="InterPro" id="IPR005218">
    <property type="entry name" value="Diacylglycerol/lipid_kinase"/>
</dbReference>
<keyword evidence="4" id="KW-0808">Transferase</keyword>
<organism evidence="14 15">
    <name type="scientific">Marmoricola endophyticus</name>
    <dbReference type="NCBI Taxonomy" id="2040280"/>
    <lineage>
        <taxon>Bacteria</taxon>
        <taxon>Bacillati</taxon>
        <taxon>Actinomycetota</taxon>
        <taxon>Actinomycetes</taxon>
        <taxon>Propionibacteriales</taxon>
        <taxon>Nocardioidaceae</taxon>
        <taxon>Marmoricola</taxon>
    </lineage>
</organism>
<evidence type="ECO:0000256" key="9">
    <source>
        <dbReference type="ARBA" id="ARBA00022842"/>
    </source>
</evidence>
<dbReference type="InterPro" id="IPR017438">
    <property type="entry name" value="ATP-NAD_kinase_N"/>
</dbReference>
<evidence type="ECO:0000256" key="8">
    <source>
        <dbReference type="ARBA" id="ARBA00022840"/>
    </source>
</evidence>
<feature type="domain" description="DAGKc" evidence="13">
    <location>
        <begin position="1"/>
        <end position="125"/>
    </location>
</feature>
<reference evidence="14" key="1">
    <citation type="journal article" date="2014" name="Int. J. Syst. Evol. Microbiol.">
        <title>Complete genome sequence of Corynebacterium casei LMG S-19264T (=DSM 44701T), isolated from a smear-ripened cheese.</title>
        <authorList>
            <consortium name="US DOE Joint Genome Institute (JGI-PGF)"/>
            <person name="Walter F."/>
            <person name="Albersmeier A."/>
            <person name="Kalinowski J."/>
            <person name="Ruckert C."/>
        </authorList>
    </citation>
    <scope>NUCLEOTIDE SEQUENCE</scope>
    <source>
        <strain evidence="14">CGMCC 1.16067</strain>
    </source>
</reference>
<comment type="caution">
    <text evidence="14">The sequence shown here is derived from an EMBL/GenBank/DDBJ whole genome shotgun (WGS) entry which is preliminary data.</text>
</comment>
<dbReference type="GO" id="GO:0046872">
    <property type="term" value="F:metal ion binding"/>
    <property type="evidence" value="ECO:0007669"/>
    <property type="project" value="UniProtKB-KW"/>
</dbReference>
<keyword evidence="15" id="KW-1185">Reference proteome</keyword>
<name>A0A917F1Q5_9ACTN</name>
<dbReference type="GO" id="GO:0008654">
    <property type="term" value="P:phospholipid biosynthetic process"/>
    <property type="evidence" value="ECO:0007669"/>
    <property type="project" value="UniProtKB-KW"/>
</dbReference>
<keyword evidence="7 14" id="KW-0418">Kinase</keyword>
<keyword evidence="10" id="KW-0443">Lipid metabolism</keyword>
<keyword evidence="6" id="KW-0547">Nucleotide-binding</keyword>
<comment type="cofactor">
    <cofactor evidence="1">
        <name>Mg(2+)</name>
        <dbReference type="ChEBI" id="CHEBI:18420"/>
    </cofactor>
</comment>
<keyword evidence="9" id="KW-0460">Magnesium</keyword>
<dbReference type="InterPro" id="IPR016064">
    <property type="entry name" value="NAD/diacylglycerol_kinase_sf"/>
</dbReference>
<dbReference type="GO" id="GO:0005524">
    <property type="term" value="F:ATP binding"/>
    <property type="evidence" value="ECO:0007669"/>
    <property type="project" value="UniProtKB-KW"/>
</dbReference>
<keyword evidence="3" id="KW-0444">Lipid biosynthesis</keyword>
<dbReference type="SMART" id="SM00046">
    <property type="entry name" value="DAGKc"/>
    <property type="match status" value="1"/>
</dbReference>
<evidence type="ECO:0000256" key="2">
    <source>
        <dbReference type="ARBA" id="ARBA00005983"/>
    </source>
</evidence>
<evidence type="ECO:0000256" key="4">
    <source>
        <dbReference type="ARBA" id="ARBA00022679"/>
    </source>
</evidence>
<dbReference type="EMBL" id="BMKQ01000001">
    <property type="protein sequence ID" value="GGF44158.1"/>
    <property type="molecule type" value="Genomic_DNA"/>
</dbReference>
<evidence type="ECO:0000256" key="6">
    <source>
        <dbReference type="ARBA" id="ARBA00022741"/>
    </source>
</evidence>
<dbReference type="NCBIfam" id="NF009604">
    <property type="entry name" value="PRK13057.1"/>
    <property type="match status" value="1"/>
</dbReference>
<evidence type="ECO:0000313" key="14">
    <source>
        <dbReference type="EMBL" id="GGF44158.1"/>
    </source>
</evidence>
<dbReference type="Pfam" id="PF19279">
    <property type="entry name" value="YegS_C"/>
    <property type="match status" value="1"/>
</dbReference>
<dbReference type="Pfam" id="PF00781">
    <property type="entry name" value="DAGK_cat"/>
    <property type="match status" value="1"/>
</dbReference>
<evidence type="ECO:0000256" key="1">
    <source>
        <dbReference type="ARBA" id="ARBA00001946"/>
    </source>
</evidence>
<protein>
    <submittedName>
        <fullName evidence="14">Lipid kinase</fullName>
    </submittedName>
</protein>
<evidence type="ECO:0000256" key="7">
    <source>
        <dbReference type="ARBA" id="ARBA00022777"/>
    </source>
</evidence>
<gene>
    <name evidence="14" type="ORF">GCM10011519_17520</name>
</gene>
<dbReference type="InterPro" id="IPR050187">
    <property type="entry name" value="Lipid_Phosphate_FormReg"/>
</dbReference>
<dbReference type="PROSITE" id="PS50146">
    <property type="entry name" value="DAGK"/>
    <property type="match status" value="1"/>
</dbReference>
<dbReference type="InterPro" id="IPR001206">
    <property type="entry name" value="Diacylglycerol_kinase_cat_dom"/>
</dbReference>
<sequence>MSLLVNGGARRGRGTLAAAHAALARSGLGEVTVHTVTEGADLAGTLHAITATAPDLLVVGGGDGTVSCAAGAVAGTRTTLGVLPLGTANDFARTLQIPSELDAAIRTLVEGKVVDVDLGRVDGATADSRARAYLNVASIGLSTGVTHALSPRAKRLLGPAAYPVATVRAFRRHRPFTACLSFPDGDHPDLEMTDLLQVAVGNGRHYGGGNAVSPVASLDDHLLDVYAIGRGRMRDHVSIARLFRDGRFVEHDRVVHVRTRRVQVLTDQPMPVNLDGEIAARTPASFTVERNAVRVVVPHASTAATLDGPPAP</sequence>
<dbReference type="Proteomes" id="UP000649179">
    <property type="component" value="Unassembled WGS sequence"/>
</dbReference>
<evidence type="ECO:0000256" key="5">
    <source>
        <dbReference type="ARBA" id="ARBA00022723"/>
    </source>
</evidence>
<dbReference type="AlphaFoldDB" id="A0A917F1Q5"/>
<dbReference type="GO" id="GO:0005886">
    <property type="term" value="C:plasma membrane"/>
    <property type="evidence" value="ECO:0007669"/>
    <property type="project" value="TreeGrafter"/>
</dbReference>